<sequence>MPFLIALAGIAVAAYFFILRSRNAANIAGDILDAAVDVKNAARRFGFKRRSNTHPVEDIDDPNIAIAALAVSFLELDDYPTQEHRKALHLNMQSTLDISAKDAEEMTVLGRWLMNECNGPDMAVSRLSRKLHKMSGAAAFTPLLTVLRDTLSAGDSEMNEKQRDALDDVKRAFRIT</sequence>
<comment type="caution">
    <text evidence="1">The sequence shown here is derived from an EMBL/GenBank/DDBJ whole genome shotgun (WGS) entry which is preliminary data.</text>
</comment>
<evidence type="ECO:0000313" key="1">
    <source>
        <dbReference type="EMBL" id="NSX53624.1"/>
    </source>
</evidence>
<gene>
    <name evidence="1" type="ORF">HRQ87_02315</name>
</gene>
<dbReference type="RefSeq" id="WP_174134786.1">
    <property type="nucleotide sequence ID" value="NZ_JABUFE010000001.1"/>
</dbReference>
<keyword evidence="2" id="KW-1185">Reference proteome</keyword>
<proteinExistence type="predicted"/>
<name>A0ABX2IL84_9RHOB</name>
<evidence type="ECO:0008006" key="3">
    <source>
        <dbReference type="Google" id="ProtNLM"/>
    </source>
</evidence>
<dbReference type="EMBL" id="JABUFE010000001">
    <property type="protein sequence ID" value="NSX53624.1"/>
    <property type="molecule type" value="Genomic_DNA"/>
</dbReference>
<reference evidence="1 2" key="1">
    <citation type="submission" date="2020-06" db="EMBL/GenBank/DDBJ databases">
        <title>Sulfitobacter algicola sp. nov., isolated from green algae.</title>
        <authorList>
            <person name="Wang C."/>
        </authorList>
    </citation>
    <scope>NUCLEOTIDE SEQUENCE [LARGE SCALE GENOMIC DNA]</scope>
    <source>
        <strain evidence="1 2">1151</strain>
    </source>
</reference>
<protein>
    <recommendedName>
        <fullName evidence="3">Co-chaperone DjlA N-terminal domain-containing protein</fullName>
    </recommendedName>
</protein>
<organism evidence="1 2">
    <name type="scientific">Parasulfitobacter algicola</name>
    <dbReference type="NCBI Taxonomy" id="2614809"/>
    <lineage>
        <taxon>Bacteria</taxon>
        <taxon>Pseudomonadati</taxon>
        <taxon>Pseudomonadota</taxon>
        <taxon>Alphaproteobacteria</taxon>
        <taxon>Rhodobacterales</taxon>
        <taxon>Roseobacteraceae</taxon>
        <taxon>Parasulfitobacter</taxon>
    </lineage>
</organism>
<evidence type="ECO:0000313" key="2">
    <source>
        <dbReference type="Proteomes" id="UP000777935"/>
    </source>
</evidence>
<dbReference type="Proteomes" id="UP000777935">
    <property type="component" value="Unassembled WGS sequence"/>
</dbReference>
<accession>A0ABX2IL84</accession>